<keyword evidence="4" id="KW-1185">Reference proteome</keyword>
<dbReference type="PANTHER" id="PTHR33375">
    <property type="entry name" value="CHROMOSOME-PARTITIONING PROTEIN PARB-RELATED"/>
    <property type="match status" value="1"/>
</dbReference>
<dbReference type="EMBL" id="PXVD01000020">
    <property type="protein sequence ID" value="MDJ1372150.1"/>
    <property type="molecule type" value="Genomic_DNA"/>
</dbReference>
<evidence type="ECO:0000259" key="2">
    <source>
        <dbReference type="SMART" id="SM00470"/>
    </source>
</evidence>
<comment type="caution">
    <text evidence="3">The sequence shown here is derived from an EMBL/GenBank/DDBJ whole genome shotgun (WGS) entry which is preliminary data.</text>
</comment>
<dbReference type="InterPro" id="IPR050336">
    <property type="entry name" value="Chromosome_partition/occlusion"/>
</dbReference>
<accession>A0ABT7CAK9</accession>
<gene>
    <name evidence="3" type="ORF">C7K25_12345</name>
</gene>
<dbReference type="PANTHER" id="PTHR33375:SF1">
    <property type="entry name" value="CHROMOSOME-PARTITIONING PROTEIN PARB-RELATED"/>
    <property type="match status" value="1"/>
</dbReference>
<protein>
    <submittedName>
        <fullName evidence="3">Chromosome partitioning protein ParB</fullName>
    </submittedName>
</protein>
<organism evidence="3 4">
    <name type="scientific">Gulosibacter molinativorax</name>
    <dbReference type="NCBI Taxonomy" id="256821"/>
    <lineage>
        <taxon>Bacteria</taxon>
        <taxon>Bacillati</taxon>
        <taxon>Actinomycetota</taxon>
        <taxon>Actinomycetes</taxon>
        <taxon>Micrococcales</taxon>
        <taxon>Microbacteriaceae</taxon>
        <taxon>Gulosibacter</taxon>
    </lineage>
</organism>
<dbReference type="RefSeq" id="WP_026937356.1">
    <property type="nucleotide sequence ID" value="NZ_CP028426.1"/>
</dbReference>
<feature type="region of interest" description="Disordered" evidence="1">
    <location>
        <begin position="123"/>
        <end position="149"/>
    </location>
</feature>
<feature type="compositionally biased region" description="Polar residues" evidence="1">
    <location>
        <begin position="127"/>
        <end position="136"/>
    </location>
</feature>
<evidence type="ECO:0000256" key="1">
    <source>
        <dbReference type="SAM" id="MobiDB-lite"/>
    </source>
</evidence>
<evidence type="ECO:0000313" key="4">
    <source>
        <dbReference type="Proteomes" id="UP001170379"/>
    </source>
</evidence>
<dbReference type="InterPro" id="IPR003115">
    <property type="entry name" value="ParB_N"/>
</dbReference>
<dbReference type="Pfam" id="PF02195">
    <property type="entry name" value="ParB_N"/>
    <property type="match status" value="1"/>
</dbReference>
<dbReference type="Proteomes" id="UP001170379">
    <property type="component" value="Unassembled WGS sequence"/>
</dbReference>
<proteinExistence type="predicted"/>
<sequence>MSTHDGHIELERAVDSIHVGHRHRRDLGELALLAASIERDGLLQPITVTPEGNLVCGARRLAAIKRLGWMHVKVWVRSGISGELAHLLAEQDDNALHKSLTQLENAALYREIKTLMAEDAARRQEATRFSTENQPGNDGAANFAAPSDSVGDTREQAAAMIPEGASHTTLEKINYLQQMADDESQPDSVREGIGAELELIGSGAPVHPGFQRARQLVTAAQPDGDAVDVAKLAEEALARIKNAPKPKRRPSPSALTSRVDGDEPWPIRAFVVTWTELDGWWRHFDVDELARQLSDAEIEMFLHVVEATVQVAERLRAARDIDRADAESPTQVGNLRAL</sequence>
<evidence type="ECO:0000313" key="3">
    <source>
        <dbReference type="EMBL" id="MDJ1372150.1"/>
    </source>
</evidence>
<dbReference type="InterPro" id="IPR036086">
    <property type="entry name" value="ParB/Sulfiredoxin_sf"/>
</dbReference>
<feature type="domain" description="ParB-like N-terminal" evidence="2">
    <location>
        <begin position="10"/>
        <end position="94"/>
    </location>
</feature>
<reference evidence="3" key="2">
    <citation type="journal article" date="2022" name="Sci. Rep.">
        <title>In silico prediction of the enzymes involved in the degradation of the herbicide molinate by Gulosibacter molinativorax ON4T.</title>
        <authorList>
            <person name="Lopes A.R."/>
            <person name="Bunin E."/>
            <person name="Viana A.T."/>
            <person name="Froufe H."/>
            <person name="Munoz-Merida A."/>
            <person name="Pinho D."/>
            <person name="Figueiredo J."/>
            <person name="Barroso C."/>
            <person name="Vaz-Moreira I."/>
            <person name="Bellanger X."/>
            <person name="Egas C."/>
            <person name="Nunes O.C."/>
        </authorList>
    </citation>
    <scope>NUCLEOTIDE SEQUENCE</scope>
    <source>
        <strain evidence="3">ON4</strain>
    </source>
</reference>
<reference evidence="3" key="1">
    <citation type="submission" date="2018-03" db="EMBL/GenBank/DDBJ databases">
        <authorList>
            <person name="Nunes O.C."/>
            <person name="Lopes A.R."/>
            <person name="Froufe H."/>
            <person name="Munoz-Merida A."/>
            <person name="Barroso C."/>
            <person name="Egas C."/>
        </authorList>
    </citation>
    <scope>NUCLEOTIDE SEQUENCE</scope>
    <source>
        <strain evidence="3">ON4</strain>
    </source>
</reference>
<name>A0ABT7CAK9_9MICO</name>
<dbReference type="SMART" id="SM00470">
    <property type="entry name" value="ParB"/>
    <property type="match status" value="1"/>
</dbReference>
<dbReference type="SUPFAM" id="SSF110849">
    <property type="entry name" value="ParB/Sulfiredoxin"/>
    <property type="match status" value="1"/>
</dbReference>
<dbReference type="Gene3D" id="3.90.1530.30">
    <property type="match status" value="1"/>
</dbReference>